<comment type="caution">
    <text evidence="1">The sequence shown here is derived from an EMBL/GenBank/DDBJ whole genome shotgun (WGS) entry which is preliminary data.</text>
</comment>
<evidence type="ECO:0000313" key="1">
    <source>
        <dbReference type="EMBL" id="KKK63123.1"/>
    </source>
</evidence>
<sequence length="102" mass="10728">MGVFDDDITNILTDLDGVDGSEVVDVVIAGTTVDGIVDVLETADEGGLTVKRNQKSVVIKKGGLSSLASKVAITVGGNAGFVHDYEPEGEDDRMTRILYVET</sequence>
<dbReference type="AlphaFoldDB" id="A0A0F8X2H6"/>
<gene>
    <name evidence="1" type="ORF">LCGC14_2997470</name>
</gene>
<accession>A0A0F8X2H6</accession>
<dbReference type="EMBL" id="LAZR01061665">
    <property type="protein sequence ID" value="KKK63123.1"/>
    <property type="molecule type" value="Genomic_DNA"/>
</dbReference>
<organism evidence="1">
    <name type="scientific">marine sediment metagenome</name>
    <dbReference type="NCBI Taxonomy" id="412755"/>
    <lineage>
        <taxon>unclassified sequences</taxon>
        <taxon>metagenomes</taxon>
        <taxon>ecological metagenomes</taxon>
    </lineage>
</organism>
<protein>
    <submittedName>
        <fullName evidence="1">Uncharacterized protein</fullName>
    </submittedName>
</protein>
<name>A0A0F8X2H6_9ZZZZ</name>
<reference evidence="1" key="1">
    <citation type="journal article" date="2015" name="Nature">
        <title>Complex archaea that bridge the gap between prokaryotes and eukaryotes.</title>
        <authorList>
            <person name="Spang A."/>
            <person name="Saw J.H."/>
            <person name="Jorgensen S.L."/>
            <person name="Zaremba-Niedzwiedzka K."/>
            <person name="Martijn J."/>
            <person name="Lind A.E."/>
            <person name="van Eijk R."/>
            <person name="Schleper C."/>
            <person name="Guy L."/>
            <person name="Ettema T.J."/>
        </authorList>
    </citation>
    <scope>NUCLEOTIDE SEQUENCE</scope>
</reference>
<proteinExistence type="predicted"/>